<dbReference type="EMBL" id="CAJVPM010001603">
    <property type="protein sequence ID" value="CAG8470006.1"/>
    <property type="molecule type" value="Genomic_DNA"/>
</dbReference>
<accession>A0ACA9KG75</accession>
<name>A0ACA9KG75_9GLOM</name>
<evidence type="ECO:0000313" key="1">
    <source>
        <dbReference type="EMBL" id="CAG8470006.1"/>
    </source>
</evidence>
<sequence length="41" mass="4931">MKQKREEILKTEAKLERPTKETNMRRVKIIIRVEKEIGVAH</sequence>
<evidence type="ECO:0000313" key="2">
    <source>
        <dbReference type="Proteomes" id="UP000789860"/>
    </source>
</evidence>
<organism evidence="1 2">
    <name type="scientific">Scutellospora calospora</name>
    <dbReference type="NCBI Taxonomy" id="85575"/>
    <lineage>
        <taxon>Eukaryota</taxon>
        <taxon>Fungi</taxon>
        <taxon>Fungi incertae sedis</taxon>
        <taxon>Mucoromycota</taxon>
        <taxon>Glomeromycotina</taxon>
        <taxon>Glomeromycetes</taxon>
        <taxon>Diversisporales</taxon>
        <taxon>Gigasporaceae</taxon>
        <taxon>Scutellospora</taxon>
    </lineage>
</organism>
<comment type="caution">
    <text evidence="1">The sequence shown here is derived from an EMBL/GenBank/DDBJ whole genome shotgun (WGS) entry which is preliminary data.</text>
</comment>
<keyword evidence="2" id="KW-1185">Reference proteome</keyword>
<reference evidence="1" key="1">
    <citation type="submission" date="2021-06" db="EMBL/GenBank/DDBJ databases">
        <authorList>
            <person name="Kallberg Y."/>
            <person name="Tangrot J."/>
            <person name="Rosling A."/>
        </authorList>
    </citation>
    <scope>NUCLEOTIDE SEQUENCE</scope>
    <source>
        <strain evidence="1">AU212A</strain>
    </source>
</reference>
<protein>
    <submittedName>
        <fullName evidence="1">11515_t:CDS:1</fullName>
    </submittedName>
</protein>
<gene>
    <name evidence="1" type="ORF">SCALOS_LOCUS1986</name>
</gene>
<dbReference type="Proteomes" id="UP000789860">
    <property type="component" value="Unassembled WGS sequence"/>
</dbReference>
<proteinExistence type="predicted"/>